<dbReference type="InterPro" id="IPR001610">
    <property type="entry name" value="PAC"/>
</dbReference>
<dbReference type="NCBIfam" id="TIGR00254">
    <property type="entry name" value="GGDEF"/>
    <property type="match status" value="1"/>
</dbReference>
<sequence>MRIAPTSLSLAGDSLFASSSAAGAVDSQTAQPQTVATRVLLVDDDEDEWIIARDLLLEVQTTGESTGGDSAIAPGFDLEWISNYEAGLEAIACAAHDVYLIDYHLGGRSGLDLVREAVARGAKAPLILMTGQGDGGIDIEAMRAGAADYLVKNGLSASVLERAIRYAIAQKSAQEALRESAAKNQLLSAAVENANIGVLVTSLRQGKDGQTQRIVTFVNPAFEQITGYSRSEVIGRDPRILRGAGTDPQVAASIEAAVKAGVAFDGVLLHYRKDGTAFWDALKLAPVRGSSGKIIAWISFLSDISPQIEDRQALRESRENLEAAQKMTHLGSWMADLEGAPQNQNLSGQSPVMWSDEVFRILGLEPQSVSPSRALDLSLVHPDDLEIASALEAVVEAGTMYDAEYRVRRPGGEGRWVRVRAAMERNELGAPRRIVGTILDITERKEAEERARESQWRLQSVIENAPIIIWSLDAQGTITFIGGHILESSGTPNRGNYGNSIFELNEASSPMASLARQALAGQEASEVLLVNERFFDTKYVPLRDEKGEVSGAIGVAFDISERRHAEIAFGESEARMRAVLENSQLVIWALDLDGIFILSRGRALKNIGLEQDENVGRSVFDVYGEKSPIGQMARRALSGEASHIAMEVQGRIFDVNYSPTHDQNGAINGVIGVAHDITERVRARHDLEQSEARFTRVVANAPGMVYQFRRTRLGQMEFLYASDGCRDIFGIEPEELCFNSAILPEMMHEDDLGNFYQSVFESENELSPWEFECRIWRRDGQMRWIRAQARPARDADGATFWDGLVVDITQNRQVQSEILRSRRALDEAQSLAHIGSLQWDLANGHVEFSDEMFRIFGHEPGDFTPNHETIFRFFEPAERDHVIRESRAAMRDDRPASMVIRIQRRDGETRVLQTDLRIETDDNGRATYIIGSAQDITESEASRRALFESEQRYALAAQGANDGLWDWDLESGQVYYSPRWKMMLGYAPDAIQSEPEAWLGRVHADDIEHLRVALAQHLNGETPHFECEYRIVCASGEVRWMLCRALAVMGENGKAHRIAGSQTDITERKVAEAQLSRDAFYDKLTGLPNRALFLDRLNRTLTRARRNEEYTFAVLFLDIDRFKKINDSLGHLPGDQLLIDAAARFENCLRPGDTVARLGGDEFALLVDDIHHPHDVTIVAGRIQKELERPFILGGKEVFVTVSIGIAPFQGADEAADDLLRNADAAMYRAKGLGRARHEIFDSAMHQRAMKLLELETDLWRAVERRELCLHYQPIVSLQSGQICGFEALVRWQHPQRGLISPADFIPLAEENGLILPIGWWVLEEACAQAKSWHQSLATKNEGALENPAQKALFISVNLSSKQFSQPDMIERVQEIMQRTGFDPHFLTLEITESVIMENTESASAMLLQLKAMGIHLSMDDFGTGYSSLSYLHRFSLDTLKIDRSFISPMGSGQQSGEIVNTILALASGMNMKVVAEGVETSEQLGRLRAMKCGYAQGFLFAKPLTREQVEALLATEPRW</sequence>
<dbReference type="Proteomes" id="UP000237684">
    <property type="component" value="Unassembled WGS sequence"/>
</dbReference>
<dbReference type="FunFam" id="3.20.20.450:FF:000001">
    <property type="entry name" value="Cyclic di-GMP phosphodiesterase yahA"/>
    <property type="match status" value="1"/>
</dbReference>
<evidence type="ECO:0000259" key="5">
    <source>
        <dbReference type="PROSITE" id="PS50113"/>
    </source>
</evidence>
<dbReference type="CDD" id="cd01948">
    <property type="entry name" value="EAL"/>
    <property type="match status" value="1"/>
</dbReference>
<organism evidence="8 9">
    <name type="scientific">Abditibacterium utsteinense</name>
    <dbReference type="NCBI Taxonomy" id="1960156"/>
    <lineage>
        <taxon>Bacteria</taxon>
        <taxon>Pseudomonadati</taxon>
        <taxon>Abditibacteriota</taxon>
        <taxon>Abditibacteriia</taxon>
        <taxon>Abditibacteriales</taxon>
        <taxon>Abditibacteriaceae</taxon>
        <taxon>Abditibacterium</taxon>
    </lineage>
</organism>
<dbReference type="SMART" id="SM00052">
    <property type="entry name" value="EAL"/>
    <property type="match status" value="1"/>
</dbReference>
<dbReference type="OrthoDB" id="431840at2"/>
<dbReference type="CDD" id="cd01949">
    <property type="entry name" value="GGDEF"/>
    <property type="match status" value="1"/>
</dbReference>
<feature type="modified residue" description="4-aspartylphosphate" evidence="2">
    <location>
        <position position="102"/>
    </location>
</feature>
<evidence type="ECO:0000256" key="1">
    <source>
        <dbReference type="ARBA" id="ARBA00051114"/>
    </source>
</evidence>
<dbReference type="RefSeq" id="WP_106380798.1">
    <property type="nucleotide sequence ID" value="NZ_NIGF01000016.1"/>
</dbReference>
<dbReference type="InterPro" id="IPR000700">
    <property type="entry name" value="PAS-assoc_C"/>
</dbReference>
<dbReference type="GO" id="GO:0071111">
    <property type="term" value="F:cyclic-guanylate-specific phosphodiesterase activity"/>
    <property type="evidence" value="ECO:0007669"/>
    <property type="project" value="UniProtKB-EC"/>
</dbReference>
<dbReference type="SUPFAM" id="SSF52172">
    <property type="entry name" value="CheY-like"/>
    <property type="match status" value="1"/>
</dbReference>
<dbReference type="Pfam" id="PF08448">
    <property type="entry name" value="PAS_4"/>
    <property type="match status" value="2"/>
</dbReference>
<dbReference type="Gene3D" id="3.30.450.20">
    <property type="entry name" value="PAS domain"/>
    <property type="match status" value="7"/>
</dbReference>
<dbReference type="CDD" id="cd00130">
    <property type="entry name" value="PAS"/>
    <property type="match status" value="6"/>
</dbReference>
<proteinExistence type="predicted"/>
<feature type="domain" description="PAS" evidence="4">
    <location>
        <begin position="572"/>
        <end position="627"/>
    </location>
</feature>
<evidence type="ECO:0000313" key="9">
    <source>
        <dbReference type="Proteomes" id="UP000237684"/>
    </source>
</evidence>
<dbReference type="Gene3D" id="2.10.70.100">
    <property type="match status" value="2"/>
</dbReference>
<dbReference type="Gene3D" id="3.30.70.270">
    <property type="match status" value="1"/>
</dbReference>
<dbReference type="PROSITE" id="PS50113">
    <property type="entry name" value="PAC"/>
    <property type="match status" value="7"/>
</dbReference>
<dbReference type="InterPro" id="IPR052155">
    <property type="entry name" value="Biofilm_reg_signaling"/>
</dbReference>
<comment type="catalytic activity">
    <reaction evidence="1">
        <text>3',3'-c-di-GMP + H2O = 5'-phosphoguanylyl(3'-&gt;5')guanosine + H(+)</text>
        <dbReference type="Rhea" id="RHEA:24902"/>
        <dbReference type="ChEBI" id="CHEBI:15377"/>
        <dbReference type="ChEBI" id="CHEBI:15378"/>
        <dbReference type="ChEBI" id="CHEBI:58754"/>
        <dbReference type="ChEBI" id="CHEBI:58805"/>
        <dbReference type="EC" id="3.1.4.52"/>
    </reaction>
    <physiologicalReaction direction="left-to-right" evidence="1">
        <dbReference type="Rhea" id="RHEA:24903"/>
    </physiologicalReaction>
</comment>
<protein>
    <submittedName>
        <fullName evidence="8">PAS domain S-box-containing protein/diguanylate cyclase (GGDEF) domain-containing protein</fullName>
    </submittedName>
</protein>
<dbReference type="InterPro" id="IPR000160">
    <property type="entry name" value="GGDEF_dom"/>
</dbReference>
<dbReference type="CDD" id="cd00156">
    <property type="entry name" value="REC"/>
    <property type="match status" value="1"/>
</dbReference>
<dbReference type="PROSITE" id="PS50887">
    <property type="entry name" value="GGDEF"/>
    <property type="match status" value="1"/>
</dbReference>
<feature type="domain" description="PAC" evidence="5">
    <location>
        <begin position="637"/>
        <end position="689"/>
    </location>
</feature>
<dbReference type="InterPro" id="IPR035919">
    <property type="entry name" value="EAL_sf"/>
</dbReference>
<dbReference type="EMBL" id="NIGF01000016">
    <property type="protein sequence ID" value="PQV63056.1"/>
    <property type="molecule type" value="Genomic_DNA"/>
</dbReference>
<dbReference type="SMART" id="SM00086">
    <property type="entry name" value="PAC"/>
    <property type="match status" value="7"/>
</dbReference>
<dbReference type="PROSITE" id="PS50883">
    <property type="entry name" value="EAL"/>
    <property type="match status" value="1"/>
</dbReference>
<feature type="domain" description="PAS" evidence="4">
    <location>
        <begin position="183"/>
        <end position="236"/>
    </location>
</feature>
<evidence type="ECO:0000259" key="6">
    <source>
        <dbReference type="PROSITE" id="PS50883"/>
    </source>
</evidence>
<dbReference type="InParanoid" id="A0A2S8SQJ4"/>
<dbReference type="SUPFAM" id="SSF141868">
    <property type="entry name" value="EAL domain-like"/>
    <property type="match status" value="1"/>
</dbReference>
<dbReference type="PANTHER" id="PTHR44757">
    <property type="entry name" value="DIGUANYLATE CYCLASE DGCP"/>
    <property type="match status" value="1"/>
</dbReference>
<dbReference type="SUPFAM" id="SSF55785">
    <property type="entry name" value="PYP-like sensor domain (PAS domain)"/>
    <property type="match status" value="7"/>
</dbReference>
<dbReference type="PANTHER" id="PTHR44757:SF2">
    <property type="entry name" value="BIOFILM ARCHITECTURE MAINTENANCE PROTEIN MBAA"/>
    <property type="match status" value="1"/>
</dbReference>
<comment type="caution">
    <text evidence="8">The sequence shown here is derived from an EMBL/GenBank/DDBJ whole genome shotgun (WGS) entry which is preliminary data.</text>
</comment>
<dbReference type="FunFam" id="3.30.70.270:FF:000001">
    <property type="entry name" value="Diguanylate cyclase domain protein"/>
    <property type="match status" value="1"/>
</dbReference>
<feature type="domain" description="PAS" evidence="4">
    <location>
        <begin position="949"/>
        <end position="1021"/>
    </location>
</feature>
<evidence type="ECO:0000259" key="4">
    <source>
        <dbReference type="PROSITE" id="PS50112"/>
    </source>
</evidence>
<dbReference type="SMART" id="SM00267">
    <property type="entry name" value="GGDEF"/>
    <property type="match status" value="1"/>
</dbReference>
<evidence type="ECO:0000256" key="2">
    <source>
        <dbReference type="PROSITE-ProRule" id="PRU00169"/>
    </source>
</evidence>
<dbReference type="InterPro" id="IPR013655">
    <property type="entry name" value="PAS_fold_3"/>
</dbReference>
<evidence type="ECO:0000259" key="3">
    <source>
        <dbReference type="PROSITE" id="PS50110"/>
    </source>
</evidence>
<dbReference type="Gene3D" id="3.40.50.2300">
    <property type="match status" value="1"/>
</dbReference>
<feature type="domain" description="PAC" evidence="5">
    <location>
        <begin position="262"/>
        <end position="316"/>
    </location>
</feature>
<dbReference type="NCBIfam" id="TIGR00229">
    <property type="entry name" value="sensory_box"/>
    <property type="match status" value="6"/>
</dbReference>
<feature type="domain" description="PAC" evidence="5">
    <location>
        <begin position="769"/>
        <end position="820"/>
    </location>
</feature>
<dbReference type="InterPro" id="IPR001633">
    <property type="entry name" value="EAL_dom"/>
</dbReference>
<keyword evidence="9" id="KW-1185">Reference proteome</keyword>
<feature type="domain" description="GGDEF" evidence="7">
    <location>
        <begin position="1110"/>
        <end position="1243"/>
    </location>
</feature>
<name>A0A2S8SQJ4_9BACT</name>
<feature type="domain" description="PAC" evidence="5">
    <location>
        <begin position="1025"/>
        <end position="1077"/>
    </location>
</feature>
<feature type="domain" description="PAC" evidence="5">
    <location>
        <begin position="896"/>
        <end position="948"/>
    </location>
</feature>
<dbReference type="Pfam" id="PF00072">
    <property type="entry name" value="Response_reg"/>
    <property type="match status" value="1"/>
</dbReference>
<dbReference type="PROSITE" id="PS50110">
    <property type="entry name" value="RESPONSE_REGULATORY"/>
    <property type="match status" value="1"/>
</dbReference>
<dbReference type="InterPro" id="IPR001789">
    <property type="entry name" value="Sig_transdc_resp-reg_receiver"/>
</dbReference>
<feature type="domain" description="PAS" evidence="4">
    <location>
        <begin position="690"/>
        <end position="751"/>
    </location>
</feature>
<feature type="domain" description="EAL" evidence="6">
    <location>
        <begin position="1252"/>
        <end position="1518"/>
    </location>
</feature>
<dbReference type="Pfam" id="PF13426">
    <property type="entry name" value="PAS_9"/>
    <property type="match status" value="1"/>
</dbReference>
<gene>
    <name evidence="8" type="ORF">B1R32_11633</name>
</gene>
<dbReference type="GO" id="GO:0071732">
    <property type="term" value="P:cellular response to nitric oxide"/>
    <property type="evidence" value="ECO:0007669"/>
    <property type="project" value="UniProtKB-ARBA"/>
</dbReference>
<feature type="domain" description="Response regulatory" evidence="3">
    <location>
        <begin position="38"/>
        <end position="167"/>
    </location>
</feature>
<dbReference type="PROSITE" id="PS50112">
    <property type="entry name" value="PAS"/>
    <property type="match status" value="4"/>
</dbReference>
<dbReference type="SUPFAM" id="SSF55073">
    <property type="entry name" value="Nucleotide cyclase"/>
    <property type="match status" value="1"/>
</dbReference>
<dbReference type="InterPro" id="IPR029787">
    <property type="entry name" value="Nucleotide_cyclase"/>
</dbReference>
<feature type="domain" description="PAC" evidence="5">
    <location>
        <begin position="401"/>
        <end position="453"/>
    </location>
</feature>
<evidence type="ECO:0000259" key="7">
    <source>
        <dbReference type="PROSITE" id="PS50887"/>
    </source>
</evidence>
<dbReference type="Pfam" id="PF00990">
    <property type="entry name" value="GGDEF"/>
    <property type="match status" value="1"/>
</dbReference>
<dbReference type="InterPro" id="IPR011006">
    <property type="entry name" value="CheY-like_superfamily"/>
</dbReference>
<dbReference type="SMART" id="SM00448">
    <property type="entry name" value="REC"/>
    <property type="match status" value="1"/>
</dbReference>
<reference evidence="8 9" key="1">
    <citation type="journal article" date="2018" name="Syst. Appl. Microbiol.">
        <title>Abditibacterium utsteinense sp. nov., the first cultivated member of candidate phylum FBP, isolated from ice-free Antarctic soil samples.</title>
        <authorList>
            <person name="Tahon G."/>
            <person name="Tytgat B."/>
            <person name="Lebbe L."/>
            <person name="Carlier A."/>
            <person name="Willems A."/>
        </authorList>
    </citation>
    <scope>NUCLEOTIDE SEQUENCE [LARGE SCALE GENOMIC DNA]</scope>
    <source>
        <strain evidence="8 9">LMG 29911</strain>
    </source>
</reference>
<accession>A0A2S8SQJ4</accession>
<keyword evidence="2" id="KW-0597">Phosphoprotein</keyword>
<dbReference type="InterPro" id="IPR000014">
    <property type="entry name" value="PAS"/>
</dbReference>
<dbReference type="InterPro" id="IPR043128">
    <property type="entry name" value="Rev_trsase/Diguanyl_cyclase"/>
</dbReference>
<dbReference type="Pfam" id="PF08447">
    <property type="entry name" value="PAS_3"/>
    <property type="match status" value="4"/>
</dbReference>
<dbReference type="SMART" id="SM00091">
    <property type="entry name" value="PAS"/>
    <property type="match status" value="6"/>
</dbReference>
<dbReference type="Pfam" id="PF00563">
    <property type="entry name" value="EAL"/>
    <property type="match status" value="1"/>
</dbReference>
<dbReference type="InterPro" id="IPR013656">
    <property type="entry name" value="PAS_4"/>
</dbReference>
<dbReference type="GO" id="GO:0000160">
    <property type="term" value="P:phosphorelay signal transduction system"/>
    <property type="evidence" value="ECO:0007669"/>
    <property type="project" value="InterPro"/>
</dbReference>
<feature type="domain" description="PAC" evidence="5">
    <location>
        <begin position="512"/>
        <end position="571"/>
    </location>
</feature>
<dbReference type="Gene3D" id="3.20.20.450">
    <property type="entry name" value="EAL domain"/>
    <property type="match status" value="1"/>
</dbReference>
<dbReference type="InterPro" id="IPR035965">
    <property type="entry name" value="PAS-like_dom_sf"/>
</dbReference>
<evidence type="ECO:0000313" key="8">
    <source>
        <dbReference type="EMBL" id="PQV63056.1"/>
    </source>
</evidence>